<keyword evidence="3" id="KW-1185">Reference proteome</keyword>
<evidence type="ECO:0000313" key="2">
    <source>
        <dbReference type="EMBL" id="CAJ1960770.1"/>
    </source>
</evidence>
<name>A0AAD2G313_9STRA</name>
<dbReference type="Proteomes" id="UP001295423">
    <property type="component" value="Unassembled WGS sequence"/>
</dbReference>
<reference evidence="2" key="1">
    <citation type="submission" date="2023-08" db="EMBL/GenBank/DDBJ databases">
        <authorList>
            <person name="Audoor S."/>
            <person name="Bilcke G."/>
        </authorList>
    </citation>
    <scope>NUCLEOTIDE SEQUENCE</scope>
</reference>
<sequence length="83" mass="8816">MVEGVELSEGCLGTLSGIGFDMDGSIGNNDNESEDFGDNKKEDPGYCKRFTKSDTNGNNRNSAKDGGGSFATLPCKKSRSGWL</sequence>
<evidence type="ECO:0000256" key="1">
    <source>
        <dbReference type="SAM" id="MobiDB-lite"/>
    </source>
</evidence>
<dbReference type="EMBL" id="CAKOGP040002069">
    <property type="protein sequence ID" value="CAJ1960770.1"/>
    <property type="molecule type" value="Genomic_DNA"/>
</dbReference>
<dbReference type="AlphaFoldDB" id="A0AAD2G313"/>
<proteinExistence type="predicted"/>
<accession>A0AAD2G313</accession>
<protein>
    <submittedName>
        <fullName evidence="2">Uncharacterized protein</fullName>
    </submittedName>
</protein>
<feature type="compositionally biased region" description="Basic and acidic residues" evidence="1">
    <location>
        <begin position="37"/>
        <end position="46"/>
    </location>
</feature>
<feature type="region of interest" description="Disordered" evidence="1">
    <location>
        <begin position="24"/>
        <end position="83"/>
    </location>
</feature>
<evidence type="ECO:0000313" key="3">
    <source>
        <dbReference type="Proteomes" id="UP001295423"/>
    </source>
</evidence>
<comment type="caution">
    <text evidence="2">The sequence shown here is derived from an EMBL/GenBank/DDBJ whole genome shotgun (WGS) entry which is preliminary data.</text>
</comment>
<gene>
    <name evidence="2" type="ORF">CYCCA115_LOCUS18885</name>
</gene>
<organism evidence="2 3">
    <name type="scientific">Cylindrotheca closterium</name>
    <dbReference type="NCBI Taxonomy" id="2856"/>
    <lineage>
        <taxon>Eukaryota</taxon>
        <taxon>Sar</taxon>
        <taxon>Stramenopiles</taxon>
        <taxon>Ochrophyta</taxon>
        <taxon>Bacillariophyta</taxon>
        <taxon>Bacillariophyceae</taxon>
        <taxon>Bacillariophycidae</taxon>
        <taxon>Bacillariales</taxon>
        <taxon>Bacillariaceae</taxon>
        <taxon>Cylindrotheca</taxon>
    </lineage>
</organism>